<dbReference type="CDD" id="cd11399">
    <property type="entry name" value="bHLHzip_scHMS1_like"/>
    <property type="match status" value="1"/>
</dbReference>
<feature type="region of interest" description="Disordered" evidence="10">
    <location>
        <begin position="531"/>
        <end position="575"/>
    </location>
</feature>
<evidence type="ECO:0000259" key="11">
    <source>
        <dbReference type="PROSITE" id="PS50888"/>
    </source>
</evidence>
<dbReference type="AlphaFoldDB" id="A0AAF0EA81"/>
<dbReference type="Pfam" id="PF11221">
    <property type="entry name" value="Med21"/>
    <property type="match status" value="1"/>
</dbReference>
<feature type="compositionally biased region" description="Polar residues" evidence="10">
    <location>
        <begin position="397"/>
        <end position="409"/>
    </location>
</feature>
<feature type="domain" description="BHLH" evidence="11">
    <location>
        <begin position="409"/>
        <end position="489"/>
    </location>
</feature>
<dbReference type="Pfam" id="PF00010">
    <property type="entry name" value="HLH"/>
    <property type="match status" value="1"/>
</dbReference>
<feature type="compositionally biased region" description="Acidic residues" evidence="10">
    <location>
        <begin position="548"/>
        <end position="567"/>
    </location>
</feature>
<dbReference type="InterPro" id="IPR021384">
    <property type="entry name" value="Mediator_Med21"/>
</dbReference>
<feature type="compositionally biased region" description="Low complexity" evidence="10">
    <location>
        <begin position="379"/>
        <end position="396"/>
    </location>
</feature>
<dbReference type="InterPro" id="IPR052099">
    <property type="entry name" value="Regulatory_TF_Diverse"/>
</dbReference>
<dbReference type="SUPFAM" id="SSF140718">
    <property type="entry name" value="Mediator hinge subcomplex-like"/>
    <property type="match status" value="1"/>
</dbReference>
<sequence length="1112" mass="120373">MHALTELEDSLDTLLKVMASALAYTSRKASHKQVHPQVPLTTLGNTEGLAPDVMAASRDELVNDLITQAKDVQQRIQELPATDQSEEAQMEALADLERDVHEANQEYKQALSEAADFGRSSDPQVAPPVLAMDPMDSWRKLGGFDPTMERSLYEDAKTWKGAPGMPTSPKPWPSVDLPDLFLTNLIHDVDHTFTDDSLTDFSGSCGPSGSETENSPHAFQDFLLRNESPECIDTSSPPLFTQPAPAPMFNMASVDFVPVMPMFGADSMSQPTASLTQPAFCSPAPGVAAPLHTLAQVPTVRTSSVSTAPESVPSPTNVAHSPTSPVSSTSSAMTGQATEDALLAPIRMKPGSNVDARSALLRLRSSGAPETVSARPKLTRASSSNSATTSRRASTTPKTGPSDDSSPWSKKTAHNAIERRYRSNINDRIAGLRDVVPALREMRPRDGRRKRRRGKAEAEAEELVDGVAAATKFSKAAVLTKATEYICYLKSREVQLSREVAGLHMLIRSLDGGEELLAQFAAEMEKIHSAHPPMDVVHGDASPRSIPEEGDDMADDSDDGDDADDSALSDSAEPERASKAARYMFGAFAGLTFMGRHADWGHAASSATSSQVRVLGASHQLVKRATPYLLEPHPYDHVPLSTLMVELLQWVTLGLGLLALLWVLLHRVSASLRKRSVYQAKKLQSAQPVTAILPSPMEHVASSPLMTLEKASRAYHALGTQLRVPTSSWGLSLSLVWQSMLLLLVHIPGVRSMWTYAVDPTAALLARRAFIRRGEMELSLGDASRNGELCCWQTVLALERHRVLYGFSVDEQLLLALLEYNAARRAYIPWVTSRAVRLWRSAGVALVDERKVSDEVRRRLASILSLPLPVAWAHVRQASDTEGPVSVSPLSNLMEALRAESLQSYWTTLLASMMRASDSTSAQTCLRPMVLDVISDGASLNQLQKELGTLTKECPPRTAPAAEQLVVAHGVLALAAGHVPQARHMARALVAMQPRTRGASEFVALLNDTEGYHTTSPVGPVDMLSCVAIGWMRLQRANTLADAAQRRSTMKASLGALQTLASQCLWTFVSPEPLKGDQAEAAPLPRSSCSGPSLEHALDTLMDNLSVMAVPV</sequence>
<keyword evidence="13" id="KW-1185">Reference proteome</keyword>
<evidence type="ECO:0000313" key="12">
    <source>
        <dbReference type="EMBL" id="WFD22632.1"/>
    </source>
</evidence>
<keyword evidence="7" id="KW-0539">Nucleus</keyword>
<reference evidence="12" key="1">
    <citation type="submission" date="2023-03" db="EMBL/GenBank/DDBJ databases">
        <title>Mating type loci evolution in Malassezia.</title>
        <authorList>
            <person name="Coelho M.A."/>
        </authorList>
    </citation>
    <scope>NUCLEOTIDE SEQUENCE</scope>
    <source>
        <strain evidence="12">CBS 12830</strain>
    </source>
</reference>
<dbReference type="PANTHER" id="PTHR47336:SF2">
    <property type="entry name" value="TRANSCRIPTION FACTOR HMS1-RELATED"/>
    <property type="match status" value="1"/>
</dbReference>
<dbReference type="PANTHER" id="PTHR47336">
    <property type="entry name" value="TRANSCRIPTION FACTOR HMS1-RELATED"/>
    <property type="match status" value="1"/>
</dbReference>
<comment type="similarity">
    <text evidence="2">Belongs to the Mediator complex subunit 21 family.</text>
</comment>
<gene>
    <name evidence="12" type="ORF">MEQU1_001306</name>
</gene>
<evidence type="ECO:0000256" key="4">
    <source>
        <dbReference type="ARBA" id="ARBA00023015"/>
    </source>
</evidence>
<dbReference type="InterPro" id="IPR037212">
    <property type="entry name" value="Med7/Med21-like"/>
</dbReference>
<dbReference type="Proteomes" id="UP001214415">
    <property type="component" value="Chromosome 2"/>
</dbReference>
<comment type="subcellular location">
    <subcellularLocation>
        <location evidence="1">Nucleus</location>
    </subcellularLocation>
</comment>
<evidence type="ECO:0000313" key="13">
    <source>
        <dbReference type="Proteomes" id="UP001214415"/>
    </source>
</evidence>
<evidence type="ECO:0000256" key="6">
    <source>
        <dbReference type="ARBA" id="ARBA00023163"/>
    </source>
</evidence>
<evidence type="ECO:0000256" key="9">
    <source>
        <dbReference type="SAM" id="Coils"/>
    </source>
</evidence>
<proteinExistence type="inferred from homology"/>
<dbReference type="SUPFAM" id="SSF47459">
    <property type="entry name" value="HLH, helix-loop-helix DNA-binding domain"/>
    <property type="match status" value="1"/>
</dbReference>
<feature type="coiled-coil region" evidence="9">
    <location>
        <begin position="86"/>
        <end position="113"/>
    </location>
</feature>
<organism evidence="12 13">
    <name type="scientific">Malassezia equina</name>
    <dbReference type="NCBI Taxonomy" id="1381935"/>
    <lineage>
        <taxon>Eukaryota</taxon>
        <taxon>Fungi</taxon>
        <taxon>Dikarya</taxon>
        <taxon>Basidiomycota</taxon>
        <taxon>Ustilaginomycotina</taxon>
        <taxon>Malasseziomycetes</taxon>
        <taxon>Malasseziales</taxon>
        <taxon>Malasseziaceae</taxon>
        <taxon>Malassezia</taxon>
    </lineage>
</organism>
<feature type="region of interest" description="Disordered" evidence="10">
    <location>
        <begin position="367"/>
        <end position="419"/>
    </location>
</feature>
<dbReference type="InterPro" id="IPR011598">
    <property type="entry name" value="bHLH_dom"/>
</dbReference>
<dbReference type="Gene3D" id="4.10.280.10">
    <property type="entry name" value="Helix-loop-helix DNA-binding domain"/>
    <property type="match status" value="1"/>
</dbReference>
<keyword evidence="9" id="KW-0175">Coiled coil</keyword>
<evidence type="ECO:0000256" key="1">
    <source>
        <dbReference type="ARBA" id="ARBA00004123"/>
    </source>
</evidence>
<evidence type="ECO:0000256" key="10">
    <source>
        <dbReference type="SAM" id="MobiDB-lite"/>
    </source>
</evidence>
<name>A0AAF0EA81_9BASI</name>
<evidence type="ECO:0000256" key="3">
    <source>
        <dbReference type="ARBA" id="ARBA00019691"/>
    </source>
</evidence>
<keyword evidence="6" id="KW-0804">Transcription</keyword>
<dbReference type="EMBL" id="CP119901">
    <property type="protein sequence ID" value="WFD22632.1"/>
    <property type="molecule type" value="Genomic_DNA"/>
</dbReference>
<evidence type="ECO:0000256" key="5">
    <source>
        <dbReference type="ARBA" id="ARBA00023159"/>
    </source>
</evidence>
<dbReference type="SMART" id="SM00353">
    <property type="entry name" value="HLH"/>
    <property type="match status" value="1"/>
</dbReference>
<keyword evidence="4" id="KW-0805">Transcription regulation</keyword>
<dbReference type="Gene3D" id="6.10.280.10">
    <property type="entry name" value="Mediator complex, subunit Med21"/>
    <property type="match status" value="1"/>
</dbReference>
<evidence type="ECO:0000256" key="8">
    <source>
        <dbReference type="ARBA" id="ARBA00031952"/>
    </source>
</evidence>
<feature type="compositionally biased region" description="Polar residues" evidence="10">
    <location>
        <begin position="300"/>
        <end position="320"/>
    </location>
</feature>
<feature type="compositionally biased region" description="Low complexity" evidence="10">
    <location>
        <begin position="321"/>
        <end position="331"/>
    </location>
</feature>
<dbReference type="GO" id="GO:0046983">
    <property type="term" value="F:protein dimerization activity"/>
    <property type="evidence" value="ECO:0007669"/>
    <property type="project" value="InterPro"/>
</dbReference>
<feature type="region of interest" description="Disordered" evidence="10">
    <location>
        <begin position="300"/>
        <end position="335"/>
    </location>
</feature>
<accession>A0AAF0EA81</accession>
<dbReference type="InterPro" id="IPR036638">
    <property type="entry name" value="HLH_DNA-bd_sf"/>
</dbReference>
<evidence type="ECO:0000256" key="2">
    <source>
        <dbReference type="ARBA" id="ARBA00005770"/>
    </source>
</evidence>
<keyword evidence="5" id="KW-0010">Activator</keyword>
<dbReference type="GO" id="GO:0016592">
    <property type="term" value="C:mediator complex"/>
    <property type="evidence" value="ECO:0007669"/>
    <property type="project" value="InterPro"/>
</dbReference>
<protein>
    <recommendedName>
        <fullName evidence="3">Mediator of RNA polymerase II transcription subunit 21</fullName>
    </recommendedName>
    <alternativeName>
        <fullName evidence="8">Mediator complex subunit 21</fullName>
    </alternativeName>
</protein>
<evidence type="ECO:0000256" key="7">
    <source>
        <dbReference type="ARBA" id="ARBA00023242"/>
    </source>
</evidence>
<dbReference type="PROSITE" id="PS50888">
    <property type="entry name" value="BHLH"/>
    <property type="match status" value="1"/>
</dbReference>